<evidence type="ECO:0000256" key="4">
    <source>
        <dbReference type="ARBA" id="ARBA00022722"/>
    </source>
</evidence>
<evidence type="ECO:0000256" key="17">
    <source>
        <dbReference type="SAM" id="MobiDB-lite"/>
    </source>
</evidence>
<evidence type="ECO:0000256" key="5">
    <source>
        <dbReference type="ARBA" id="ARBA00022723"/>
    </source>
</evidence>
<keyword evidence="21" id="KW-1185">Reference proteome</keyword>
<dbReference type="PROSITE" id="PS50013">
    <property type="entry name" value="CHROMO_2"/>
    <property type="match status" value="1"/>
</dbReference>
<evidence type="ECO:0000256" key="8">
    <source>
        <dbReference type="ARBA" id="ARBA00022801"/>
    </source>
</evidence>
<evidence type="ECO:0000256" key="11">
    <source>
        <dbReference type="ARBA" id="ARBA00022908"/>
    </source>
</evidence>
<evidence type="ECO:0000256" key="9">
    <source>
        <dbReference type="ARBA" id="ARBA00022842"/>
    </source>
</evidence>
<dbReference type="InterPro" id="IPR050951">
    <property type="entry name" value="Retrovirus_Pol_polyprotein"/>
</dbReference>
<dbReference type="InterPro" id="IPR000477">
    <property type="entry name" value="RT_dom"/>
</dbReference>
<dbReference type="PANTHER" id="PTHR37984">
    <property type="entry name" value="PROTEIN CBG26694"/>
    <property type="match status" value="1"/>
</dbReference>
<reference evidence="20" key="1">
    <citation type="submission" date="2023-07" db="EMBL/GenBank/DDBJ databases">
        <title>A chromosome-level genome assembly of Lolium multiflorum.</title>
        <authorList>
            <person name="Chen Y."/>
            <person name="Copetti D."/>
            <person name="Kolliker R."/>
            <person name="Studer B."/>
        </authorList>
    </citation>
    <scope>NUCLEOTIDE SEQUENCE</scope>
    <source>
        <strain evidence="20">02402/16</strain>
        <tissue evidence="20">Leaf</tissue>
    </source>
</reference>
<dbReference type="GO" id="GO:0006508">
    <property type="term" value="P:proteolysis"/>
    <property type="evidence" value="ECO:0007669"/>
    <property type="project" value="UniProtKB-KW"/>
</dbReference>
<dbReference type="Pfam" id="PF17919">
    <property type="entry name" value="RT_RNaseH_2"/>
    <property type="match status" value="1"/>
</dbReference>
<dbReference type="CDD" id="cd01647">
    <property type="entry name" value="RT_LTR"/>
    <property type="match status" value="1"/>
</dbReference>
<evidence type="ECO:0000256" key="3">
    <source>
        <dbReference type="ARBA" id="ARBA00022695"/>
    </source>
</evidence>
<dbReference type="Pfam" id="PF17921">
    <property type="entry name" value="Integrase_H2C2"/>
    <property type="match status" value="1"/>
</dbReference>
<evidence type="ECO:0000256" key="10">
    <source>
        <dbReference type="ARBA" id="ARBA00022884"/>
    </source>
</evidence>
<name>A0AAD8TYZ3_LOLMU</name>
<dbReference type="Pfam" id="PF03732">
    <property type="entry name" value="Retrotrans_gag"/>
    <property type="match status" value="1"/>
</dbReference>
<dbReference type="Gene3D" id="2.40.70.10">
    <property type="entry name" value="Acid Proteases"/>
    <property type="match status" value="1"/>
</dbReference>
<dbReference type="SUPFAM" id="SSF56672">
    <property type="entry name" value="DNA/RNA polymerases"/>
    <property type="match status" value="1"/>
</dbReference>
<dbReference type="Gene3D" id="3.30.420.10">
    <property type="entry name" value="Ribonuclease H-like superfamily/Ribonuclease H"/>
    <property type="match status" value="2"/>
</dbReference>
<dbReference type="Gene3D" id="3.10.10.10">
    <property type="entry name" value="HIV Type 1 Reverse Transcriptase, subunit A, domain 1"/>
    <property type="match status" value="1"/>
</dbReference>
<dbReference type="FunFam" id="3.30.70.270:FF:000020">
    <property type="entry name" value="Transposon Tf2-6 polyprotein-like Protein"/>
    <property type="match status" value="1"/>
</dbReference>
<dbReference type="GO" id="GO:0003723">
    <property type="term" value="F:RNA binding"/>
    <property type="evidence" value="ECO:0007669"/>
    <property type="project" value="UniProtKB-KW"/>
</dbReference>
<evidence type="ECO:0000256" key="2">
    <source>
        <dbReference type="ARBA" id="ARBA00022679"/>
    </source>
</evidence>
<dbReference type="InterPro" id="IPR041588">
    <property type="entry name" value="Integrase_H2C2"/>
</dbReference>
<dbReference type="InterPro" id="IPR021109">
    <property type="entry name" value="Peptidase_aspartic_dom_sf"/>
</dbReference>
<sequence length="1356" mass="149751">MIKRSESSKLGDAPWFTPAYSKKTQASKLGDAQGIPFFIDNIIRFHVGAGIPVVAPHHISSPSTFNVLLGSWFDQPWFLSEGKLATVRIIPSSWGSQRTCTFTRITTPHAPPPSAPAANQGVPITNIKWPASPSQRPSWVDAPAFTPAPAQPTVPPPAAYAAPSPFGGFSGYGDPHAGGSAVYSPSTALATTFVAAPAAQQPPRYTKLEFTTYDGATDPLNWLNQCEQFFRGQRTLASDRTWIASYHLRGATQTWYYALEQDDGGMPPWERFRDLCLLRFGPPVRGSRLAEVGRQFTSSVQDFADRFQSLACHAPGVSARQRTELFVGGLLDHIWVDVEMHEPQDLQTAMYYARAYEQRTLAIQQSFQGRGARPPPRPAQTAPARPALPAAATTPATVDDEDGEPLTPELDTGAASEPGATTYGPVDAKAFVVSLHALAGIKTAKTMLLPVTISGERLTALVDTGSTHNFLAGDAIRRLALQPSGDEHFSITVANGDLLACQGVARQVPITIGDEHFSVDCVGINLGCYDFILGIDFLSTLGPILWDFEALSLIFWRAGGRRVHIATSSPSHMAYPQLQKDELERQVAVMLAQGIIRISTSPFSAPVLLVRKPDGTWRFCIDYRALNVVTSKDKFPIPVVDELHGARFFTKLDLRSGYHQVRMHPDDVPKTAFRTHHGHFEFLVMSFGLSNAPATFQALMNDVLSPYLRRFVLVFFDDILIYSASWAEHLHHVAIAFNELRAHRLHLKRSKCSFGTTSVAYLGHVITAEGVAMDADKVAVVAAWPAPQSPRALHGFLGLAGYYRKYIRDFGLIAAPLTRLLRRDAFAWDAAATEAFQALQWALTTGPVLQMPDFDLPFVVDCDASCIGFGAHQWISKLFGFDFTVEYRPGRLNTVADALSRRDTEELADSLNGGGVVMCIISGPSFAFIDDIRRDTEGAADAQALRQSLDAGELAAPWHLADGLLLHGRRIFVPDQDDLRQQTLLLAHSAGHEGLQKTLKRLRDDFYIPGDGALVRDLVGSCVTCQRNKTETLRPAGLLQPLDIPSQVWAAISMDFIEGLPKVGGKSVILTVVDRFSKYAHFIPLGHPYTAASVARAFFDGIVRLHGFHWDRPRAWVDWLAWAEYCYNTSYHSALHATPFEVVYGRPPPRMLPYESGSARSETAGDLLRTRDEILPEARQRLLQAQQLARKYYDAHHHDAEFAVGDWVWLRLLHRTAQSLDPRAKRKLGPRYAGPFRVLEHVGTLAYRLELPVGSVFHVSLLKAHKGDPPTEAPALPPHDDGRVLSGPEKVLKAQLRRGAWHILVQWAGLPSEDATWEKLEEFQQHFPDVQLEDELFEKAGRDVMVGISYSRKGPK</sequence>
<evidence type="ECO:0000256" key="15">
    <source>
        <dbReference type="ARBA" id="ARBA00023172"/>
    </source>
</evidence>
<dbReference type="GO" id="GO:0004190">
    <property type="term" value="F:aspartic-type endopeptidase activity"/>
    <property type="evidence" value="ECO:0007669"/>
    <property type="project" value="UniProtKB-KW"/>
</dbReference>
<keyword evidence="9" id="KW-0460">Magnesium</keyword>
<protein>
    <submittedName>
        <fullName evidence="20">Uncharacterized protein</fullName>
    </submittedName>
</protein>
<dbReference type="InterPro" id="IPR001969">
    <property type="entry name" value="Aspartic_peptidase_AS"/>
</dbReference>
<dbReference type="InterPro" id="IPR056924">
    <property type="entry name" value="SH3_Tf2-1"/>
</dbReference>
<keyword evidence="14" id="KW-0238">DNA-binding</keyword>
<dbReference type="InterPro" id="IPR012337">
    <property type="entry name" value="RNaseH-like_sf"/>
</dbReference>
<organism evidence="20 21">
    <name type="scientific">Lolium multiflorum</name>
    <name type="common">Italian ryegrass</name>
    <name type="synonym">Lolium perenne subsp. multiflorum</name>
    <dbReference type="NCBI Taxonomy" id="4521"/>
    <lineage>
        <taxon>Eukaryota</taxon>
        <taxon>Viridiplantae</taxon>
        <taxon>Streptophyta</taxon>
        <taxon>Embryophyta</taxon>
        <taxon>Tracheophyta</taxon>
        <taxon>Spermatophyta</taxon>
        <taxon>Magnoliopsida</taxon>
        <taxon>Liliopsida</taxon>
        <taxon>Poales</taxon>
        <taxon>Poaceae</taxon>
        <taxon>BOP clade</taxon>
        <taxon>Pooideae</taxon>
        <taxon>Poodae</taxon>
        <taxon>Poeae</taxon>
        <taxon>Poeae Chloroplast Group 2 (Poeae type)</taxon>
        <taxon>Loliodinae</taxon>
        <taxon>Loliinae</taxon>
        <taxon>Lolium</taxon>
    </lineage>
</organism>
<evidence type="ECO:0000313" key="20">
    <source>
        <dbReference type="EMBL" id="KAK1694620.1"/>
    </source>
</evidence>
<dbReference type="GO" id="GO:0006310">
    <property type="term" value="P:DNA recombination"/>
    <property type="evidence" value="ECO:0007669"/>
    <property type="project" value="UniProtKB-KW"/>
</dbReference>
<dbReference type="GO" id="GO:0003677">
    <property type="term" value="F:DNA binding"/>
    <property type="evidence" value="ECO:0007669"/>
    <property type="project" value="UniProtKB-KW"/>
</dbReference>
<feature type="domain" description="Reverse transcriptase" evidence="19">
    <location>
        <begin position="591"/>
        <end position="766"/>
    </location>
</feature>
<evidence type="ECO:0000256" key="13">
    <source>
        <dbReference type="ARBA" id="ARBA00022932"/>
    </source>
</evidence>
<dbReference type="Pfam" id="PF24626">
    <property type="entry name" value="SH3_Tf2-1"/>
    <property type="match status" value="1"/>
</dbReference>
<keyword evidence="4" id="KW-0540">Nuclease</keyword>
<dbReference type="FunFam" id="3.10.10.10:FF:000007">
    <property type="entry name" value="Retrovirus-related Pol polyprotein from transposon 17.6-like Protein"/>
    <property type="match status" value="1"/>
</dbReference>
<dbReference type="Pfam" id="PF00078">
    <property type="entry name" value="RVT_1"/>
    <property type="match status" value="1"/>
</dbReference>
<dbReference type="GO" id="GO:0046872">
    <property type="term" value="F:metal ion binding"/>
    <property type="evidence" value="ECO:0007669"/>
    <property type="project" value="UniProtKB-KW"/>
</dbReference>
<evidence type="ECO:0000256" key="7">
    <source>
        <dbReference type="ARBA" id="ARBA00022759"/>
    </source>
</evidence>
<dbReference type="InterPro" id="IPR043502">
    <property type="entry name" value="DNA/RNA_pol_sf"/>
</dbReference>
<dbReference type="Gene3D" id="2.40.50.40">
    <property type="match status" value="1"/>
</dbReference>
<dbReference type="EMBL" id="JAUUTY010000001">
    <property type="protein sequence ID" value="KAK1694620.1"/>
    <property type="molecule type" value="Genomic_DNA"/>
</dbReference>
<keyword evidence="11" id="KW-0229">DNA integration</keyword>
<dbReference type="PROSITE" id="PS00141">
    <property type="entry name" value="ASP_PROTEASE"/>
    <property type="match status" value="1"/>
</dbReference>
<keyword evidence="1" id="KW-0645">Protease</keyword>
<dbReference type="PANTHER" id="PTHR37984:SF5">
    <property type="entry name" value="PROTEIN NYNRIN-LIKE"/>
    <property type="match status" value="1"/>
</dbReference>
<evidence type="ECO:0000256" key="14">
    <source>
        <dbReference type="ARBA" id="ARBA00023125"/>
    </source>
</evidence>
<evidence type="ECO:0000256" key="1">
    <source>
        <dbReference type="ARBA" id="ARBA00022670"/>
    </source>
</evidence>
<keyword evidence="8" id="KW-0378">Hydrolase</keyword>
<proteinExistence type="predicted"/>
<dbReference type="Proteomes" id="UP001231189">
    <property type="component" value="Unassembled WGS sequence"/>
</dbReference>
<evidence type="ECO:0000259" key="19">
    <source>
        <dbReference type="PROSITE" id="PS50878"/>
    </source>
</evidence>
<dbReference type="GO" id="GO:0003964">
    <property type="term" value="F:RNA-directed DNA polymerase activity"/>
    <property type="evidence" value="ECO:0007669"/>
    <property type="project" value="UniProtKB-KW"/>
</dbReference>
<dbReference type="InterPro" id="IPR041577">
    <property type="entry name" value="RT_RNaseH_2"/>
</dbReference>
<keyword evidence="2" id="KW-0808">Transferase</keyword>
<dbReference type="InterPro" id="IPR016197">
    <property type="entry name" value="Chromo-like_dom_sf"/>
</dbReference>
<dbReference type="SUPFAM" id="SSF50630">
    <property type="entry name" value="Acid proteases"/>
    <property type="match status" value="1"/>
</dbReference>
<dbReference type="InterPro" id="IPR043128">
    <property type="entry name" value="Rev_trsase/Diguanyl_cyclase"/>
</dbReference>
<keyword evidence="10" id="KW-0694">RNA-binding</keyword>
<keyword evidence="13" id="KW-0239">DNA-directed DNA polymerase</keyword>
<keyword evidence="6" id="KW-0064">Aspartyl protease</keyword>
<keyword evidence="7" id="KW-0255">Endonuclease</keyword>
<gene>
    <name evidence="20" type="ORF">QYE76_011317</name>
</gene>
<dbReference type="CDD" id="cd00303">
    <property type="entry name" value="retropepsin_like"/>
    <property type="match status" value="1"/>
</dbReference>
<dbReference type="SUPFAM" id="SSF54160">
    <property type="entry name" value="Chromo domain-like"/>
    <property type="match status" value="1"/>
</dbReference>
<dbReference type="GO" id="GO:0015074">
    <property type="term" value="P:DNA integration"/>
    <property type="evidence" value="ECO:0007669"/>
    <property type="project" value="UniProtKB-KW"/>
</dbReference>
<evidence type="ECO:0000256" key="12">
    <source>
        <dbReference type="ARBA" id="ARBA00022918"/>
    </source>
</evidence>
<keyword evidence="16" id="KW-0511">Multifunctional enzyme</keyword>
<dbReference type="Pfam" id="PF13975">
    <property type="entry name" value="gag-asp_proteas"/>
    <property type="match status" value="1"/>
</dbReference>
<dbReference type="InterPro" id="IPR000953">
    <property type="entry name" value="Chromo/chromo_shadow_dom"/>
</dbReference>
<evidence type="ECO:0000313" key="21">
    <source>
        <dbReference type="Proteomes" id="UP001231189"/>
    </source>
</evidence>
<feature type="region of interest" description="Disordered" evidence="17">
    <location>
        <begin position="366"/>
        <end position="421"/>
    </location>
</feature>
<keyword evidence="15" id="KW-0233">DNA recombination</keyword>
<feature type="domain" description="Chromo" evidence="18">
    <location>
        <begin position="1286"/>
        <end position="1339"/>
    </location>
</feature>
<dbReference type="GO" id="GO:0003887">
    <property type="term" value="F:DNA-directed DNA polymerase activity"/>
    <property type="evidence" value="ECO:0007669"/>
    <property type="project" value="UniProtKB-KW"/>
</dbReference>
<dbReference type="PROSITE" id="PS50878">
    <property type="entry name" value="RT_POL"/>
    <property type="match status" value="1"/>
</dbReference>
<dbReference type="Gene3D" id="1.10.340.70">
    <property type="match status" value="1"/>
</dbReference>
<evidence type="ECO:0000259" key="18">
    <source>
        <dbReference type="PROSITE" id="PS50013"/>
    </source>
</evidence>
<dbReference type="InterPro" id="IPR005162">
    <property type="entry name" value="Retrotrans_gag_dom"/>
</dbReference>
<dbReference type="GO" id="GO:0004519">
    <property type="term" value="F:endonuclease activity"/>
    <property type="evidence" value="ECO:0007669"/>
    <property type="project" value="UniProtKB-KW"/>
</dbReference>
<dbReference type="InterPro" id="IPR036397">
    <property type="entry name" value="RNaseH_sf"/>
</dbReference>
<keyword evidence="3" id="KW-0548">Nucleotidyltransferase</keyword>
<evidence type="ECO:0000256" key="16">
    <source>
        <dbReference type="ARBA" id="ARBA00023268"/>
    </source>
</evidence>
<evidence type="ECO:0000256" key="6">
    <source>
        <dbReference type="ARBA" id="ARBA00022750"/>
    </source>
</evidence>
<accession>A0AAD8TYZ3</accession>
<dbReference type="SUPFAM" id="SSF53098">
    <property type="entry name" value="Ribonuclease H-like"/>
    <property type="match status" value="1"/>
</dbReference>
<keyword evidence="5" id="KW-0479">Metal-binding</keyword>
<feature type="compositionally biased region" description="Low complexity" evidence="17">
    <location>
        <begin position="379"/>
        <end position="397"/>
    </location>
</feature>
<keyword evidence="12" id="KW-0695">RNA-directed DNA polymerase</keyword>
<comment type="caution">
    <text evidence="20">The sequence shown here is derived from an EMBL/GenBank/DDBJ whole genome shotgun (WGS) entry which is preliminary data.</text>
</comment>
<dbReference type="Gene3D" id="3.30.70.270">
    <property type="match status" value="2"/>
</dbReference>